<dbReference type="InterPro" id="IPR015888">
    <property type="entry name" value="Fuc_isomerase_C"/>
</dbReference>
<keyword evidence="2" id="KW-0119">Carbohydrate metabolism</keyword>
<dbReference type="EMBL" id="RBZM01000001">
    <property type="protein sequence ID" value="RKP58273.1"/>
    <property type="molecule type" value="Genomic_DNA"/>
</dbReference>
<dbReference type="GO" id="GO:0006004">
    <property type="term" value="P:fucose metabolic process"/>
    <property type="evidence" value="ECO:0007669"/>
    <property type="project" value="InterPro"/>
</dbReference>
<dbReference type="SUPFAM" id="SSF53743">
    <property type="entry name" value="FucI/AraA N-terminal and middle domains"/>
    <property type="match status" value="1"/>
</dbReference>
<dbReference type="InterPro" id="IPR009015">
    <property type="entry name" value="Fucose_isomerase_N/cen_sf"/>
</dbReference>
<dbReference type="Pfam" id="PF02952">
    <property type="entry name" value="Fucose_iso_C"/>
    <property type="match status" value="1"/>
</dbReference>
<keyword evidence="5" id="KW-1185">Reference proteome</keyword>
<evidence type="ECO:0000313" key="4">
    <source>
        <dbReference type="EMBL" id="RKP58273.1"/>
    </source>
</evidence>
<dbReference type="GO" id="GO:0005737">
    <property type="term" value="C:cytoplasm"/>
    <property type="evidence" value="ECO:0007669"/>
    <property type="project" value="InterPro"/>
</dbReference>
<evidence type="ECO:0000256" key="1">
    <source>
        <dbReference type="ARBA" id="ARBA00023235"/>
    </source>
</evidence>
<evidence type="ECO:0000259" key="3">
    <source>
        <dbReference type="Pfam" id="PF02952"/>
    </source>
</evidence>
<name>A0A494Y847_9BACL</name>
<evidence type="ECO:0000256" key="2">
    <source>
        <dbReference type="ARBA" id="ARBA00023277"/>
    </source>
</evidence>
<dbReference type="GO" id="GO:0008736">
    <property type="term" value="F:L-fucose isomerase activity"/>
    <property type="evidence" value="ECO:0007669"/>
    <property type="project" value="InterPro"/>
</dbReference>
<comment type="caution">
    <text evidence="4">The sequence shown here is derived from an EMBL/GenBank/DDBJ whole genome shotgun (WGS) entry which is preliminary data.</text>
</comment>
<proteinExistence type="predicted"/>
<evidence type="ECO:0000313" key="5">
    <source>
        <dbReference type="Proteomes" id="UP000282076"/>
    </source>
</evidence>
<dbReference type="PANTHER" id="PTHR36120">
    <property type="entry name" value="FUCOSE ISOMERASE"/>
    <property type="match status" value="1"/>
</dbReference>
<dbReference type="OrthoDB" id="5838738at2"/>
<organism evidence="4 5">
    <name type="scientific">Cohnella endophytica</name>
    <dbReference type="NCBI Taxonomy" id="2419778"/>
    <lineage>
        <taxon>Bacteria</taxon>
        <taxon>Bacillati</taxon>
        <taxon>Bacillota</taxon>
        <taxon>Bacilli</taxon>
        <taxon>Bacillales</taxon>
        <taxon>Paenibacillaceae</taxon>
        <taxon>Cohnella</taxon>
    </lineage>
</organism>
<sequence length="479" mass="52806">MARKIRGRTTLGVIVGNRGFFPGHLSESGRAEIVRVLEEEGIDAILLDVGATKYGAVMTLDEAKLCGNLFKANRDRIDGILITLPNFGDEKAIANTIRYSGLDVPVLVHAFADDLTAMGIQDRRDSFCGKMSVCNNLKQYGIPFTLTTLHTVKPDSASFRADLQRFAATCRVVKSLRGARLGSIGARPASFNTVRYSEKLLERSGITIETLDLSEVFGRANKRKENDPEVMRKLEEIAAYVDVKGFPRDNLVRMASLGVVVEQWMDDNDLAGAALQCWTSMEEYFGIVPCTIMSMLSSSLIPSACEVDITGLVGMYALQEASGRPSALLDWNNNYGDDPDKGVVFHCSNLPKEVFEEIRMDYHEILSGTVGRENTLGTIQGRIKASQFTYCGIATDDLNGGIAAYTGEGIFTRDPLLTFGGYGVVQVPKFQKLLRYICENGFEHHVSSNMSRVADSIEEALGKYMGWNMYRHGESVAYE</sequence>
<keyword evidence="1 4" id="KW-0413">Isomerase</keyword>
<dbReference type="RefSeq" id="WP_120974217.1">
    <property type="nucleotide sequence ID" value="NZ_RBZM01000001.1"/>
</dbReference>
<dbReference type="PANTHER" id="PTHR36120:SF1">
    <property type="entry name" value="L-FUCOSE ISOMERASE C-TERMINAL DOMAIN-CONTAINING PROTEIN"/>
    <property type="match status" value="1"/>
</dbReference>
<reference evidence="4 5" key="1">
    <citation type="submission" date="2018-10" db="EMBL/GenBank/DDBJ databases">
        <title>Cohnella sp. M2MS4P-1, whole genome shotgun sequence.</title>
        <authorList>
            <person name="Tuo L."/>
        </authorList>
    </citation>
    <scope>NUCLEOTIDE SEQUENCE [LARGE SCALE GENOMIC DNA]</scope>
    <source>
        <strain evidence="4 5">M2MS4P-1</strain>
    </source>
</reference>
<gene>
    <name evidence="4" type="ORF">D7Z26_01900</name>
</gene>
<feature type="domain" description="L-fucose isomerase C-terminal" evidence="3">
    <location>
        <begin position="345"/>
        <end position="469"/>
    </location>
</feature>
<accession>A0A494Y847</accession>
<protein>
    <submittedName>
        <fullName evidence="4">Fucose isomerase</fullName>
    </submittedName>
</protein>
<dbReference type="AlphaFoldDB" id="A0A494Y847"/>
<dbReference type="Proteomes" id="UP000282076">
    <property type="component" value="Unassembled WGS sequence"/>
</dbReference>